<feature type="domain" description="F5/8 type C" evidence="1">
    <location>
        <begin position="431"/>
        <end position="581"/>
    </location>
</feature>
<feature type="non-terminal residue" evidence="2">
    <location>
        <position position="581"/>
    </location>
</feature>
<dbReference type="PhylomeDB" id="A7RK17"/>
<dbReference type="FunCoup" id="A7RK17">
    <property type="interactions" value="31"/>
</dbReference>
<dbReference type="PANTHER" id="PTHR24543">
    <property type="entry name" value="MULTICOPPER OXIDASE-RELATED"/>
    <property type="match status" value="1"/>
</dbReference>
<protein>
    <recommendedName>
        <fullName evidence="1">F5/8 type C domain-containing protein</fullName>
    </recommendedName>
</protein>
<organism evidence="2 3">
    <name type="scientific">Nematostella vectensis</name>
    <name type="common">Starlet sea anemone</name>
    <dbReference type="NCBI Taxonomy" id="45351"/>
    <lineage>
        <taxon>Eukaryota</taxon>
        <taxon>Metazoa</taxon>
        <taxon>Cnidaria</taxon>
        <taxon>Anthozoa</taxon>
        <taxon>Hexacorallia</taxon>
        <taxon>Actiniaria</taxon>
        <taxon>Edwardsiidae</taxon>
        <taxon>Nematostella</taxon>
    </lineage>
</organism>
<dbReference type="FunFam" id="2.60.120.260:FF:000016">
    <property type="entry name" value="Contactin-associated protein-like 4 isoform 1"/>
    <property type="match status" value="4"/>
</dbReference>
<dbReference type="SUPFAM" id="SSF49785">
    <property type="entry name" value="Galactose-binding domain-like"/>
    <property type="match status" value="4"/>
</dbReference>
<reference evidence="2 3" key="1">
    <citation type="journal article" date="2007" name="Science">
        <title>Sea anemone genome reveals ancestral eumetazoan gene repertoire and genomic organization.</title>
        <authorList>
            <person name="Putnam N.H."/>
            <person name="Srivastava M."/>
            <person name="Hellsten U."/>
            <person name="Dirks B."/>
            <person name="Chapman J."/>
            <person name="Salamov A."/>
            <person name="Terry A."/>
            <person name="Shapiro H."/>
            <person name="Lindquist E."/>
            <person name="Kapitonov V.V."/>
            <person name="Jurka J."/>
            <person name="Genikhovich G."/>
            <person name="Grigoriev I.V."/>
            <person name="Lucas S.M."/>
            <person name="Steele R.E."/>
            <person name="Finnerty J.R."/>
            <person name="Technau U."/>
            <person name="Martindale M.Q."/>
            <person name="Rokhsar D.S."/>
        </authorList>
    </citation>
    <scope>NUCLEOTIDE SEQUENCE [LARGE SCALE GENOMIC DNA]</scope>
    <source>
        <strain evidence="3">CH2 X CH6</strain>
    </source>
</reference>
<evidence type="ECO:0000313" key="3">
    <source>
        <dbReference type="Proteomes" id="UP000001593"/>
    </source>
</evidence>
<dbReference type="PROSITE" id="PS50022">
    <property type="entry name" value="FA58C_3"/>
    <property type="match status" value="4"/>
</dbReference>
<sequence>GARVGAWCAKHNNRYQWLQVDFGRPTRITKISTQGRQDYPQWVTQYYLSYAQDGVFFTEYKINSARKIFRGNYERFHVVYNRLFRPIKARYVRIHPYSWQSYIAMRVELYGCRLGKMCNQPMGMNSGKIRNNRITASSKWDNNHAPFLARLKHSRKGRFMGAWSAKHNNHYQWLQVDLTRTGRVIRVSTQGRQDNDQWVTSYYLLYSQNGVNFRHVMYNSNIKTFQANRDRNTVVAHVINPSIIARFVRFHPRGWRSHISMRIELFGCLIDKCKTPAGFEDRRVRSGQLRASSSYNYNHGPDRARINQRNTNGRTGAWVARLRNRHQWLQFDATGMTRFTGIATQGRYEANQWVTSYTLKFGNDGRPINAFQDKDVSDMQVFRGNYDRYIVVKHAFVRPITARYLRVHPLKWRSWISMRVELYGCVVGPRCNKALGMSTGRINSKAVTASSKWDANHGPWLARLNLARAGARMGGWSAKINNRLQWLLVDLGGPRKVTRVATQGRSDNNQWWVKKYKLAFSFNGFEFADYKESGSVKVFAANSDRHTVVHHDLIRPVRALYVRVNPRQWYGWISMRVEFFG</sequence>
<evidence type="ECO:0000259" key="1">
    <source>
        <dbReference type="PROSITE" id="PS50022"/>
    </source>
</evidence>
<dbReference type="InterPro" id="IPR000421">
    <property type="entry name" value="FA58C"/>
</dbReference>
<proteinExistence type="predicted"/>
<dbReference type="EMBL" id="DS469515">
    <property type="protein sequence ID" value="EDO48085.1"/>
    <property type="molecule type" value="Genomic_DNA"/>
</dbReference>
<dbReference type="Pfam" id="PF00754">
    <property type="entry name" value="F5_F8_type_C"/>
    <property type="match status" value="4"/>
</dbReference>
<name>A7RK17_NEMVE</name>
<feature type="domain" description="F5/8 type C" evidence="1">
    <location>
        <begin position="118"/>
        <end position="268"/>
    </location>
</feature>
<dbReference type="eggNOG" id="KOG3516">
    <property type="taxonomic scope" value="Eukaryota"/>
</dbReference>
<gene>
    <name evidence="2" type="ORF">NEMVEDRAFT_v1g60642</name>
</gene>
<dbReference type="InterPro" id="IPR008979">
    <property type="entry name" value="Galactose-bd-like_sf"/>
</dbReference>
<dbReference type="SMART" id="SM00231">
    <property type="entry name" value="FA58C"/>
    <property type="match status" value="4"/>
</dbReference>
<dbReference type="PROSITE" id="PS01285">
    <property type="entry name" value="FA58C_1"/>
    <property type="match status" value="4"/>
</dbReference>
<feature type="domain" description="F5/8 type C" evidence="1">
    <location>
        <begin position="273"/>
        <end position="425"/>
    </location>
</feature>
<dbReference type="PANTHER" id="PTHR24543:SF325">
    <property type="entry name" value="F5_8 TYPE C DOMAIN-CONTAINING PROTEIN"/>
    <property type="match status" value="1"/>
</dbReference>
<dbReference type="HOGENOM" id="CLU_028140_0_0_1"/>
<dbReference type="Proteomes" id="UP000001593">
    <property type="component" value="Unassembled WGS sequence"/>
</dbReference>
<evidence type="ECO:0000313" key="2">
    <source>
        <dbReference type="EMBL" id="EDO48085.1"/>
    </source>
</evidence>
<dbReference type="AlphaFoldDB" id="A7RK17"/>
<feature type="non-terminal residue" evidence="2">
    <location>
        <position position="1"/>
    </location>
</feature>
<feature type="domain" description="F5/8 type C" evidence="1">
    <location>
        <begin position="1"/>
        <end position="112"/>
    </location>
</feature>
<dbReference type="Gene3D" id="2.60.120.260">
    <property type="entry name" value="Galactose-binding domain-like"/>
    <property type="match status" value="4"/>
</dbReference>
<dbReference type="PROSITE" id="PS01286">
    <property type="entry name" value="FA58C_2"/>
    <property type="match status" value="3"/>
</dbReference>
<keyword evidence="3" id="KW-1185">Reference proteome</keyword>
<dbReference type="InParanoid" id="A7RK17"/>
<dbReference type="OMA" id="CNTIDAR"/>
<accession>A7RK17</accession>
<dbReference type="CDD" id="cd00057">
    <property type="entry name" value="FA58C"/>
    <property type="match status" value="4"/>
</dbReference>